<proteinExistence type="predicted"/>
<dbReference type="AlphaFoldDB" id="A0AAV1RD12"/>
<reference evidence="1 2" key="1">
    <citation type="submission" date="2024-01" db="EMBL/GenBank/DDBJ databases">
        <authorList>
            <person name="Waweru B."/>
        </authorList>
    </citation>
    <scope>NUCLEOTIDE SEQUENCE [LARGE SCALE GENOMIC DNA]</scope>
</reference>
<dbReference type="Proteomes" id="UP001314170">
    <property type="component" value="Unassembled WGS sequence"/>
</dbReference>
<accession>A0AAV1RD12</accession>
<keyword evidence="2" id="KW-1185">Reference proteome</keyword>
<dbReference type="PANTHER" id="PTHR43329">
    <property type="entry name" value="EPOXIDE HYDROLASE"/>
    <property type="match status" value="1"/>
</dbReference>
<dbReference type="EMBL" id="CAWUPB010000913">
    <property type="protein sequence ID" value="CAK7333330.1"/>
    <property type="molecule type" value="Genomic_DNA"/>
</dbReference>
<protein>
    <submittedName>
        <fullName evidence="1">Uncharacterized protein</fullName>
    </submittedName>
</protein>
<dbReference type="SUPFAM" id="SSF53474">
    <property type="entry name" value="alpha/beta-Hydrolases"/>
    <property type="match status" value="1"/>
</dbReference>
<organism evidence="1 2">
    <name type="scientific">Dovyalis caffra</name>
    <dbReference type="NCBI Taxonomy" id="77055"/>
    <lineage>
        <taxon>Eukaryota</taxon>
        <taxon>Viridiplantae</taxon>
        <taxon>Streptophyta</taxon>
        <taxon>Embryophyta</taxon>
        <taxon>Tracheophyta</taxon>
        <taxon>Spermatophyta</taxon>
        <taxon>Magnoliopsida</taxon>
        <taxon>eudicotyledons</taxon>
        <taxon>Gunneridae</taxon>
        <taxon>Pentapetalae</taxon>
        <taxon>rosids</taxon>
        <taxon>fabids</taxon>
        <taxon>Malpighiales</taxon>
        <taxon>Salicaceae</taxon>
        <taxon>Flacourtieae</taxon>
        <taxon>Dovyalis</taxon>
    </lineage>
</organism>
<name>A0AAV1RD12_9ROSI</name>
<comment type="caution">
    <text evidence="1">The sequence shown here is derived from an EMBL/GenBank/DDBJ whole genome shotgun (WGS) entry which is preliminary data.</text>
</comment>
<evidence type="ECO:0000313" key="2">
    <source>
        <dbReference type="Proteomes" id="UP001314170"/>
    </source>
</evidence>
<gene>
    <name evidence="1" type="ORF">DCAF_LOCUS9434</name>
</gene>
<sequence length="145" mass="15916">METDAPAEVTSYTCLHVVGDLIGLLDVVAPNQDKVFVVGHDWGALISWSPSRKVIATLEAVYGGDYYMCRFQEPGEIEAEFAEIGAERVSKEFLTFRTLGPLFSPKGKGFHEKPLDTPIVLPSWLSEEDASTTPANLSRKDLLGD</sequence>
<dbReference type="InterPro" id="IPR029058">
    <property type="entry name" value="AB_hydrolase_fold"/>
</dbReference>
<dbReference type="Gene3D" id="3.40.50.1820">
    <property type="entry name" value="alpha/beta hydrolase"/>
    <property type="match status" value="2"/>
</dbReference>
<evidence type="ECO:0000313" key="1">
    <source>
        <dbReference type="EMBL" id="CAK7333330.1"/>
    </source>
</evidence>